<dbReference type="RefSeq" id="XP_024703491.1">
    <property type="nucleotide sequence ID" value="XM_024853386.1"/>
</dbReference>
<dbReference type="Proteomes" id="UP000234275">
    <property type="component" value="Unassembled WGS sequence"/>
</dbReference>
<dbReference type="GeneID" id="36561084"/>
<name>A0A2I2G5N3_9EURO</name>
<evidence type="ECO:0000313" key="2">
    <source>
        <dbReference type="EMBL" id="PLB48189.1"/>
    </source>
</evidence>
<gene>
    <name evidence="2" type="ORF">P170DRAFT_476831</name>
</gene>
<feature type="signal peptide" evidence="1">
    <location>
        <begin position="1"/>
        <end position="19"/>
    </location>
</feature>
<evidence type="ECO:0000313" key="3">
    <source>
        <dbReference type="Proteomes" id="UP000234275"/>
    </source>
</evidence>
<protein>
    <submittedName>
        <fullName evidence="2">Uncharacterized protein</fullName>
    </submittedName>
</protein>
<comment type="caution">
    <text evidence="2">The sequence shown here is derived from an EMBL/GenBank/DDBJ whole genome shotgun (WGS) entry which is preliminary data.</text>
</comment>
<keyword evidence="1" id="KW-0732">Signal</keyword>
<sequence>MILFVISMLILLLACLSTAQYAGILDVNDPSCPRRNGPHLHYEWIFDRAEGYHCYNIPMEEYHYYLSMKASRRGPALGAPDVFGICKFPDCRASNCTYWKVASDETSDNVHMPCMKV</sequence>
<organism evidence="2 3">
    <name type="scientific">Aspergillus steynii IBT 23096</name>
    <dbReference type="NCBI Taxonomy" id="1392250"/>
    <lineage>
        <taxon>Eukaryota</taxon>
        <taxon>Fungi</taxon>
        <taxon>Dikarya</taxon>
        <taxon>Ascomycota</taxon>
        <taxon>Pezizomycotina</taxon>
        <taxon>Eurotiomycetes</taxon>
        <taxon>Eurotiomycetidae</taxon>
        <taxon>Eurotiales</taxon>
        <taxon>Aspergillaceae</taxon>
        <taxon>Aspergillus</taxon>
        <taxon>Aspergillus subgen. Circumdati</taxon>
    </lineage>
</organism>
<feature type="chain" id="PRO_5014150357" evidence="1">
    <location>
        <begin position="20"/>
        <end position="117"/>
    </location>
</feature>
<proteinExistence type="predicted"/>
<dbReference type="VEuPathDB" id="FungiDB:P170DRAFT_476831"/>
<reference evidence="2 3" key="1">
    <citation type="submission" date="2016-12" db="EMBL/GenBank/DDBJ databases">
        <title>The genomes of Aspergillus section Nigri reveals drivers in fungal speciation.</title>
        <authorList>
            <consortium name="DOE Joint Genome Institute"/>
            <person name="Vesth T.C."/>
            <person name="Nybo J."/>
            <person name="Theobald S."/>
            <person name="Brandl J."/>
            <person name="Frisvad J.C."/>
            <person name="Nielsen K.F."/>
            <person name="Lyhne E.K."/>
            <person name="Kogle M.E."/>
            <person name="Kuo A."/>
            <person name="Riley R."/>
            <person name="Clum A."/>
            <person name="Nolan M."/>
            <person name="Lipzen A."/>
            <person name="Salamov A."/>
            <person name="Henrissat B."/>
            <person name="Wiebenga A."/>
            <person name="De Vries R.P."/>
            <person name="Grigoriev I.V."/>
            <person name="Mortensen U.H."/>
            <person name="Andersen M.R."/>
            <person name="Baker S.E."/>
        </authorList>
    </citation>
    <scope>NUCLEOTIDE SEQUENCE [LARGE SCALE GENOMIC DNA]</scope>
    <source>
        <strain evidence="2 3">IBT 23096</strain>
    </source>
</reference>
<evidence type="ECO:0000256" key="1">
    <source>
        <dbReference type="SAM" id="SignalP"/>
    </source>
</evidence>
<keyword evidence="3" id="KW-1185">Reference proteome</keyword>
<dbReference type="AlphaFoldDB" id="A0A2I2G5N3"/>
<accession>A0A2I2G5N3</accession>
<dbReference type="EMBL" id="MSFO01000005">
    <property type="protein sequence ID" value="PLB48189.1"/>
    <property type="molecule type" value="Genomic_DNA"/>
</dbReference>